<dbReference type="OrthoDB" id="5758872at2"/>
<feature type="transmembrane region" description="Helical" evidence="4">
    <location>
        <begin position="50"/>
        <end position="69"/>
    </location>
</feature>
<organism evidence="6 7">
    <name type="scientific">Oceanisphaera psychrotolerans</name>
    <dbReference type="NCBI Taxonomy" id="1414654"/>
    <lineage>
        <taxon>Bacteria</taxon>
        <taxon>Pseudomonadati</taxon>
        <taxon>Pseudomonadota</taxon>
        <taxon>Gammaproteobacteria</taxon>
        <taxon>Aeromonadales</taxon>
        <taxon>Aeromonadaceae</taxon>
        <taxon>Oceanisphaera</taxon>
    </lineage>
</organism>
<feature type="transmembrane region" description="Helical" evidence="4">
    <location>
        <begin position="300"/>
        <end position="322"/>
    </location>
</feature>
<evidence type="ECO:0000256" key="3">
    <source>
        <dbReference type="ARBA" id="ARBA00023136"/>
    </source>
</evidence>
<evidence type="ECO:0000313" key="6">
    <source>
        <dbReference type="EMBL" id="OIN09182.1"/>
    </source>
</evidence>
<accession>A0A1J4QDP9</accession>
<feature type="transmembrane region" description="Helical" evidence="4">
    <location>
        <begin position="367"/>
        <end position="384"/>
    </location>
</feature>
<dbReference type="RefSeq" id="WP_071472850.1">
    <property type="nucleotide sequence ID" value="NZ_MDKE01000022.1"/>
</dbReference>
<dbReference type="PROSITE" id="PS50850">
    <property type="entry name" value="MFS"/>
    <property type="match status" value="1"/>
</dbReference>
<gene>
    <name evidence="6" type="ORF">BFR47_02635</name>
</gene>
<dbReference type="InterPro" id="IPR036259">
    <property type="entry name" value="MFS_trans_sf"/>
</dbReference>
<dbReference type="EMBL" id="MDKE01000022">
    <property type="protein sequence ID" value="OIN09182.1"/>
    <property type="molecule type" value="Genomic_DNA"/>
</dbReference>
<dbReference type="Gene3D" id="1.20.1250.20">
    <property type="entry name" value="MFS general substrate transporter like domains"/>
    <property type="match status" value="2"/>
</dbReference>
<feature type="domain" description="Major facilitator superfamily (MFS) profile" evidence="5">
    <location>
        <begin position="11"/>
        <end position="389"/>
    </location>
</feature>
<feature type="transmembrane region" description="Helical" evidence="4">
    <location>
        <begin position="334"/>
        <end position="355"/>
    </location>
</feature>
<keyword evidence="3 4" id="KW-0472">Membrane</keyword>
<feature type="transmembrane region" description="Helical" evidence="4">
    <location>
        <begin position="139"/>
        <end position="158"/>
    </location>
</feature>
<dbReference type="InterPro" id="IPR052524">
    <property type="entry name" value="MFS_Cyanate_Porter"/>
</dbReference>
<keyword evidence="1 4" id="KW-0812">Transmembrane</keyword>
<reference evidence="6 7" key="1">
    <citation type="submission" date="2016-07" db="EMBL/GenBank/DDBJ databases">
        <title>Draft Genome Sequence of Oceanisphaera psychrotolerans, isolated from coastal sediment samples.</title>
        <authorList>
            <person name="Zhuo S."/>
            <person name="Ruan Z."/>
        </authorList>
    </citation>
    <scope>NUCLEOTIDE SEQUENCE [LARGE SCALE GENOMIC DNA]</scope>
    <source>
        <strain evidence="6 7">LAM-WHM-ZC</strain>
    </source>
</reference>
<evidence type="ECO:0000256" key="2">
    <source>
        <dbReference type="ARBA" id="ARBA00022989"/>
    </source>
</evidence>
<dbReference type="SUPFAM" id="SSF103473">
    <property type="entry name" value="MFS general substrate transporter"/>
    <property type="match status" value="1"/>
</dbReference>
<feature type="transmembrane region" description="Helical" evidence="4">
    <location>
        <begin position="81"/>
        <end position="99"/>
    </location>
</feature>
<dbReference type="PANTHER" id="PTHR23523:SF1">
    <property type="entry name" value="CYANATE TRANSPORT PROTEIN CYNX"/>
    <property type="match status" value="1"/>
</dbReference>
<keyword evidence="2 4" id="KW-1133">Transmembrane helix</keyword>
<comment type="caution">
    <text evidence="6">The sequence shown here is derived from an EMBL/GenBank/DDBJ whole genome shotgun (WGS) entry which is preliminary data.</text>
</comment>
<feature type="transmembrane region" description="Helical" evidence="4">
    <location>
        <begin position="211"/>
        <end position="236"/>
    </location>
</feature>
<keyword evidence="7" id="KW-1185">Reference proteome</keyword>
<dbReference type="PANTHER" id="PTHR23523">
    <property type="match status" value="1"/>
</dbReference>
<dbReference type="STRING" id="1414654.BFR47_02635"/>
<feature type="transmembrane region" description="Helical" evidence="4">
    <location>
        <begin position="275"/>
        <end position="294"/>
    </location>
</feature>
<dbReference type="InterPro" id="IPR020846">
    <property type="entry name" value="MFS_dom"/>
</dbReference>
<evidence type="ECO:0000313" key="7">
    <source>
        <dbReference type="Proteomes" id="UP000243073"/>
    </source>
</evidence>
<feature type="transmembrane region" description="Helical" evidence="4">
    <location>
        <begin position="105"/>
        <end position="127"/>
    </location>
</feature>
<evidence type="ECO:0000256" key="1">
    <source>
        <dbReference type="ARBA" id="ARBA00022692"/>
    </source>
</evidence>
<feature type="transmembrane region" description="Helical" evidence="4">
    <location>
        <begin position="248"/>
        <end position="268"/>
    </location>
</feature>
<evidence type="ECO:0000259" key="5">
    <source>
        <dbReference type="PROSITE" id="PS50850"/>
    </source>
</evidence>
<sequence>MTSQSRSLPAEQGAMLLLVVLVGLNLRPFITGPGPVMEMIRTGTGLSYVGMSMMTLLPFLLMGAGAFISPRLQARWGTRRGLLTALALLMLGSGLRLVVPNGASLLFTALLCGMGVAFVQSVFPGIIKQHFPGRMAMVTGLYSAMIMGGGAMGAQLTPWLAGAGHHWQQALAWLAVPVVLAWLCAHRVLAEQGGRRPEPGLATRLLARPRTWQLMLCFGLVNAGYSTMVTWLAPYYQQLGWSATRSAGLVSVMALAQAVSAVGITLLARGQDRRPWLWLTLVLQGIGFAGLLFQPGLAPWVWVAVCGMGLGGNFSMSLVTALDHLPVPQQAGALAALMQGGGFLLAAMGPLAVSLLQQASGSFAGGWALHLGLVAVVLLTTLQFDPHRYARAMAQARA</sequence>
<dbReference type="AlphaFoldDB" id="A0A1J4QDP9"/>
<feature type="transmembrane region" description="Helical" evidence="4">
    <location>
        <begin position="170"/>
        <end position="190"/>
    </location>
</feature>
<dbReference type="Pfam" id="PF07690">
    <property type="entry name" value="MFS_1"/>
    <property type="match status" value="1"/>
</dbReference>
<feature type="transmembrane region" description="Helical" evidence="4">
    <location>
        <begin position="12"/>
        <end position="30"/>
    </location>
</feature>
<dbReference type="GO" id="GO:0022857">
    <property type="term" value="F:transmembrane transporter activity"/>
    <property type="evidence" value="ECO:0007669"/>
    <property type="project" value="InterPro"/>
</dbReference>
<dbReference type="NCBIfam" id="NF007256">
    <property type="entry name" value="PRK09705.1"/>
    <property type="match status" value="1"/>
</dbReference>
<dbReference type="Proteomes" id="UP000243073">
    <property type="component" value="Unassembled WGS sequence"/>
</dbReference>
<evidence type="ECO:0000256" key="4">
    <source>
        <dbReference type="SAM" id="Phobius"/>
    </source>
</evidence>
<dbReference type="InterPro" id="IPR011701">
    <property type="entry name" value="MFS"/>
</dbReference>
<name>A0A1J4QDP9_9GAMM</name>
<proteinExistence type="predicted"/>
<protein>
    <submittedName>
        <fullName evidence="6">MFS transporter</fullName>
    </submittedName>
</protein>